<sequence>MDRQLYLEDSRERTPSLPEELRDRQLLSEFSLFLNKYLKSKSYILEEHLLDAYQNVLEALQHWARIVIIEEGETVQEAVWNQVRSINSGVYKLYEELTTSKETLKQRIQLVLLACEFSVMSKMERCCKPLIQRLDSRPEPWSADELLEQPEIQILGNNLHQLLNKLVKKTLVKEVAVPADAECSQLLLRYTLFKN</sequence>
<reference evidence="2 5" key="2">
    <citation type="submission" date="2022-05" db="EMBL/GenBank/DDBJ databases">
        <title>Genome Sequencing of Bee-Associated Microbes.</title>
        <authorList>
            <person name="Dunlap C."/>
        </authorList>
    </citation>
    <scope>NUCLEOTIDE SEQUENCE [LARGE SCALE GENOMIC DNA]</scope>
    <source>
        <strain evidence="2 5">NRRL B-23120</strain>
    </source>
</reference>
<evidence type="ECO:0000259" key="1">
    <source>
        <dbReference type="Pfam" id="PF22339"/>
    </source>
</evidence>
<evidence type="ECO:0000313" key="3">
    <source>
        <dbReference type="EMBL" id="QAV20964.1"/>
    </source>
</evidence>
<dbReference type="Gene3D" id="1.20.120.330">
    <property type="entry name" value="Nucleotidyltransferases domain 2"/>
    <property type="match status" value="1"/>
</dbReference>
<dbReference type="EMBL" id="CP026520">
    <property type="protein sequence ID" value="QAV20964.1"/>
    <property type="molecule type" value="Genomic_DNA"/>
</dbReference>
<name>A0A410X2W5_9BACL</name>
<protein>
    <recommendedName>
        <fullName evidence="1">YgxA-like substrate binding domain-containing protein</fullName>
    </recommendedName>
</protein>
<dbReference type="Pfam" id="PF22339">
    <property type="entry name" value="YgxA-like_sub_bind"/>
    <property type="match status" value="1"/>
</dbReference>
<gene>
    <name evidence="2" type="ORF">M5X16_05725</name>
    <name evidence="3" type="ORF">PC41400_26155</name>
</gene>
<dbReference type="EMBL" id="JAMDMJ010000006">
    <property type="protein sequence ID" value="MCY9595271.1"/>
    <property type="molecule type" value="Genomic_DNA"/>
</dbReference>
<feature type="domain" description="YgxA-like substrate binding" evidence="1">
    <location>
        <begin position="26"/>
        <end position="122"/>
    </location>
</feature>
<dbReference type="GeneID" id="95378278"/>
<evidence type="ECO:0000313" key="2">
    <source>
        <dbReference type="EMBL" id="MCY9595271.1"/>
    </source>
</evidence>
<evidence type="ECO:0000313" key="4">
    <source>
        <dbReference type="Proteomes" id="UP000288943"/>
    </source>
</evidence>
<organism evidence="3 4">
    <name type="scientific">Paenibacillus chitinolyticus</name>
    <dbReference type="NCBI Taxonomy" id="79263"/>
    <lineage>
        <taxon>Bacteria</taxon>
        <taxon>Bacillati</taxon>
        <taxon>Bacillota</taxon>
        <taxon>Bacilli</taxon>
        <taxon>Bacillales</taxon>
        <taxon>Paenibacillaceae</taxon>
        <taxon>Paenibacillus</taxon>
    </lineage>
</organism>
<dbReference type="Proteomes" id="UP001527202">
    <property type="component" value="Unassembled WGS sequence"/>
</dbReference>
<keyword evidence="5" id="KW-1185">Reference proteome</keyword>
<dbReference type="KEGG" id="pchi:PC41400_26155"/>
<reference evidence="3 4" key="1">
    <citation type="submission" date="2018-01" db="EMBL/GenBank/DDBJ databases">
        <title>The whole genome sequencing and assembly of Paenibacillus chitinolyticus KCCM 41400 strain.</title>
        <authorList>
            <person name="Kim J.-Y."/>
            <person name="Park M.-K."/>
            <person name="Lee Y.-J."/>
            <person name="Yi H."/>
            <person name="Bahn Y.-S."/>
            <person name="Kim J.F."/>
            <person name="Lee D.-W."/>
        </authorList>
    </citation>
    <scope>NUCLEOTIDE SEQUENCE [LARGE SCALE GENOMIC DNA]</scope>
    <source>
        <strain evidence="3 4">KCCM 41400</strain>
    </source>
</reference>
<dbReference type="OrthoDB" id="2350973at2"/>
<dbReference type="Proteomes" id="UP000288943">
    <property type="component" value="Chromosome"/>
</dbReference>
<proteinExistence type="predicted"/>
<dbReference type="RefSeq" id="WP_042234475.1">
    <property type="nucleotide sequence ID" value="NZ_CP026520.1"/>
</dbReference>
<accession>A0A410X2W5</accession>
<evidence type="ECO:0000313" key="5">
    <source>
        <dbReference type="Proteomes" id="UP001527202"/>
    </source>
</evidence>
<dbReference type="InterPro" id="IPR054515">
    <property type="entry name" value="YgxA-like_substrate-bd"/>
</dbReference>
<dbReference type="AlphaFoldDB" id="A0A410X2W5"/>